<dbReference type="KEGG" id="sla:SERLADRAFT_437100"/>
<keyword evidence="3" id="KW-0285">Flavoprotein</keyword>
<evidence type="ECO:0000256" key="3">
    <source>
        <dbReference type="ARBA" id="ARBA00022630"/>
    </source>
</evidence>
<dbReference type="PANTHER" id="PTHR43004:SF19">
    <property type="entry name" value="BINDING MONOOXYGENASE, PUTATIVE (JCVI)-RELATED"/>
    <property type="match status" value="1"/>
</dbReference>
<dbReference type="GO" id="GO:0016709">
    <property type="term" value="F:oxidoreductase activity, acting on paired donors, with incorporation or reduction of molecular oxygen, NAD(P)H as one donor, and incorporation of one atom of oxygen"/>
    <property type="evidence" value="ECO:0007669"/>
    <property type="project" value="UniProtKB-ARBA"/>
</dbReference>
<gene>
    <name evidence="7" type="ORF">SERLADRAFT_437100</name>
</gene>
<evidence type="ECO:0000256" key="2">
    <source>
        <dbReference type="ARBA" id="ARBA00007801"/>
    </source>
</evidence>
<proteinExistence type="inferred from homology"/>
<accession>F8NV87</accession>
<comment type="cofactor">
    <cofactor evidence="1">
        <name>FAD</name>
        <dbReference type="ChEBI" id="CHEBI:57692"/>
    </cofactor>
</comment>
<keyword evidence="5" id="KW-0560">Oxidoreductase</keyword>
<keyword evidence="4" id="KW-0274">FAD</keyword>
<dbReference type="OrthoDB" id="2690153at2759"/>
<dbReference type="GeneID" id="18814801"/>
<dbReference type="PRINTS" id="PR00420">
    <property type="entry name" value="RNGMNOXGNASE"/>
</dbReference>
<dbReference type="InterPro" id="IPR036249">
    <property type="entry name" value="Thioredoxin-like_sf"/>
</dbReference>
<dbReference type="InterPro" id="IPR036188">
    <property type="entry name" value="FAD/NAD-bd_sf"/>
</dbReference>
<dbReference type="RefSeq" id="XP_007317471.1">
    <property type="nucleotide sequence ID" value="XM_007317409.1"/>
</dbReference>
<evidence type="ECO:0000313" key="7">
    <source>
        <dbReference type="EMBL" id="EGO25349.1"/>
    </source>
</evidence>
<comment type="similarity">
    <text evidence="2">Belongs to the PheA/TfdB FAD monooxygenase family.</text>
</comment>
<evidence type="ECO:0000259" key="6">
    <source>
        <dbReference type="Pfam" id="PF01494"/>
    </source>
</evidence>
<evidence type="ECO:0000256" key="4">
    <source>
        <dbReference type="ARBA" id="ARBA00022827"/>
    </source>
</evidence>
<dbReference type="InterPro" id="IPR038220">
    <property type="entry name" value="PHOX_C_sf"/>
</dbReference>
<dbReference type="Gene3D" id="3.50.50.60">
    <property type="entry name" value="FAD/NAD(P)-binding domain"/>
    <property type="match status" value="2"/>
</dbReference>
<evidence type="ECO:0000256" key="1">
    <source>
        <dbReference type="ARBA" id="ARBA00001974"/>
    </source>
</evidence>
<protein>
    <recommendedName>
        <fullName evidence="6">FAD-binding domain-containing protein</fullName>
    </recommendedName>
</protein>
<dbReference type="HOGENOM" id="CLU_009665_20_3_1"/>
<dbReference type="PANTHER" id="PTHR43004">
    <property type="entry name" value="TRK SYSTEM POTASSIUM UPTAKE PROTEIN"/>
    <property type="match status" value="1"/>
</dbReference>
<dbReference type="Gene3D" id="3.40.30.20">
    <property type="match status" value="1"/>
</dbReference>
<organism>
    <name type="scientific">Serpula lacrymans var. lacrymans (strain S7.9)</name>
    <name type="common">Dry rot fungus</name>
    <dbReference type="NCBI Taxonomy" id="578457"/>
    <lineage>
        <taxon>Eukaryota</taxon>
        <taxon>Fungi</taxon>
        <taxon>Dikarya</taxon>
        <taxon>Basidiomycota</taxon>
        <taxon>Agaricomycotina</taxon>
        <taxon>Agaricomycetes</taxon>
        <taxon>Agaricomycetidae</taxon>
        <taxon>Boletales</taxon>
        <taxon>Coniophorineae</taxon>
        <taxon>Serpulaceae</taxon>
        <taxon>Serpula</taxon>
    </lineage>
</organism>
<dbReference type="Pfam" id="PF01494">
    <property type="entry name" value="FAD_binding_3"/>
    <property type="match status" value="1"/>
</dbReference>
<evidence type="ECO:0000256" key="5">
    <source>
        <dbReference type="ARBA" id="ARBA00023002"/>
    </source>
</evidence>
<dbReference type="GO" id="GO:0071949">
    <property type="term" value="F:FAD binding"/>
    <property type="evidence" value="ECO:0007669"/>
    <property type="project" value="InterPro"/>
</dbReference>
<dbReference type="SUPFAM" id="SSF51905">
    <property type="entry name" value="FAD/NAD(P)-binding domain"/>
    <property type="match status" value="1"/>
</dbReference>
<dbReference type="Gene3D" id="3.30.70.2450">
    <property type="match status" value="1"/>
</dbReference>
<sequence>MTTIPVLVVGAGPSGLVAALTLLRNGIPVRIIDKESKYRVGQRGGGIHVRSTFFHSAIYAWLIATVRHLQPRSQELFRFLGVPEVDQMLKPFLPMQTYKPGTVEPLASFPMFPYTEPTAAIPYYNPAALGQETLERILRSHIQKLSCTVELGTELRSIEQYSDHVVAHVVRKLDNGKEVFEVIQANWLIGSDGARGAVRKQLGLTFLGESYYDKHWLTGDIRLHGPGIDREHWHIFGDFKADAVVLRPTDEIAPDGFQFVVSGRNIDIPKLASSEEELLKVFSSLIKTDLTIEKVMWSSEYRPNVRMVNKLREGRVFVAGDAAHIHPPSGGQGLNSSVQDSFNLCWKIALVEKNISPVSILDTYNTERIPVIAEMLNLTNVLFNKGKDVQTAAARFQRGEQVYMLGVNCRGSPIVFDEFVTDAKPADSYRLIQDGCLQAGDRAPDAPGLVDIMYPGGTTTTRLFDIFQPIYHTVLVFTADYTTVAQIVSALGLYDSNVIRTVVVLPANAVTTDESVSTPANLTLMDQNCHAYAGYVVGDKQTRVVIVRPDGVVGAIVRGEEGLKKYFNGIFVA</sequence>
<dbReference type="InterPro" id="IPR050641">
    <property type="entry name" value="RIFMO-like"/>
</dbReference>
<feature type="domain" description="FAD-binding" evidence="6">
    <location>
        <begin position="4"/>
        <end position="377"/>
    </location>
</feature>
<reference evidence="7" key="1">
    <citation type="submission" date="2011-04" db="EMBL/GenBank/DDBJ databases">
        <title>Evolution of plant cell wall degrading machinery underlies the functional diversity of forest fungi.</title>
        <authorList>
            <consortium name="US DOE Joint Genome Institute (JGI-PGF)"/>
            <person name="Eastwood D.C."/>
            <person name="Floudas D."/>
            <person name="Binder M."/>
            <person name="Majcherczyk A."/>
            <person name="Schneider P."/>
            <person name="Aerts A."/>
            <person name="Asiegbu F.O."/>
            <person name="Baker S.E."/>
            <person name="Barry K."/>
            <person name="Bendiksby M."/>
            <person name="Blumentritt M."/>
            <person name="Coutinho P.M."/>
            <person name="Cullen D."/>
            <person name="Cullen D."/>
            <person name="Gathman A."/>
            <person name="Goodell B."/>
            <person name="Henrissat B."/>
            <person name="Ihrmark K."/>
            <person name="Kauserud H."/>
            <person name="Kohler A."/>
            <person name="LaButti K."/>
            <person name="Lapidus A."/>
            <person name="Lavin J.L."/>
            <person name="Lee Y.-H."/>
            <person name="Lindquist E."/>
            <person name="Lilly W."/>
            <person name="Lucas S."/>
            <person name="Morin E."/>
            <person name="Murat C."/>
            <person name="Oguiza J.A."/>
            <person name="Park J."/>
            <person name="Pisabarro A.G."/>
            <person name="Riley R."/>
            <person name="Rosling A."/>
            <person name="Salamov A."/>
            <person name="Schmidt O."/>
            <person name="Schmutz J."/>
            <person name="Skrede I."/>
            <person name="Stenlid J."/>
            <person name="Wiebenga A."/>
            <person name="Xie X."/>
            <person name="Kues U."/>
            <person name="Hibbett D.S."/>
            <person name="Hoffmeister D."/>
            <person name="Hogberg N."/>
            <person name="Martin F."/>
            <person name="Grigoriev I.V."/>
            <person name="Watkinson S.C."/>
        </authorList>
    </citation>
    <scope>NUCLEOTIDE SEQUENCE</scope>
    <source>
        <strain evidence="7">S7.9</strain>
    </source>
</reference>
<dbReference type="SUPFAM" id="SSF52833">
    <property type="entry name" value="Thioredoxin-like"/>
    <property type="match status" value="1"/>
</dbReference>
<name>F8NV87_SERL9</name>
<dbReference type="InterPro" id="IPR002938">
    <property type="entry name" value="FAD-bd"/>
</dbReference>
<dbReference type="EMBL" id="GL945433">
    <property type="protein sequence ID" value="EGO25349.1"/>
    <property type="molecule type" value="Genomic_DNA"/>
</dbReference>
<dbReference type="Proteomes" id="UP000008064">
    <property type="component" value="Unassembled WGS sequence"/>
</dbReference>
<dbReference type="AlphaFoldDB" id="F8NV87"/>